<dbReference type="EMBL" id="LR797250">
    <property type="protein sequence ID" value="CAB4196272.1"/>
    <property type="molecule type" value="Genomic_DNA"/>
</dbReference>
<evidence type="ECO:0000313" key="2">
    <source>
        <dbReference type="EMBL" id="CAB4196272.1"/>
    </source>
</evidence>
<evidence type="ECO:0008006" key="3">
    <source>
        <dbReference type="Google" id="ProtNLM"/>
    </source>
</evidence>
<evidence type="ECO:0000256" key="1">
    <source>
        <dbReference type="SAM" id="MobiDB-lite"/>
    </source>
</evidence>
<feature type="region of interest" description="Disordered" evidence="1">
    <location>
        <begin position="632"/>
        <end position="670"/>
    </location>
</feature>
<proteinExistence type="predicted"/>
<accession>A0A6J5RJV8</accession>
<reference evidence="2" key="1">
    <citation type="submission" date="2020-05" db="EMBL/GenBank/DDBJ databases">
        <authorList>
            <person name="Chiriac C."/>
            <person name="Salcher M."/>
            <person name="Ghai R."/>
            <person name="Kavagutti S V."/>
        </authorList>
    </citation>
    <scope>NUCLEOTIDE SEQUENCE</scope>
</reference>
<organism evidence="2">
    <name type="scientific">uncultured Caudovirales phage</name>
    <dbReference type="NCBI Taxonomy" id="2100421"/>
    <lineage>
        <taxon>Viruses</taxon>
        <taxon>Duplodnaviria</taxon>
        <taxon>Heunggongvirae</taxon>
        <taxon>Uroviricota</taxon>
        <taxon>Caudoviricetes</taxon>
        <taxon>Peduoviridae</taxon>
        <taxon>Maltschvirus</taxon>
        <taxon>Maltschvirus maltsch</taxon>
    </lineage>
</organism>
<protein>
    <recommendedName>
        <fullName evidence="3">Portal protein</fullName>
    </recommendedName>
</protein>
<sequence length="670" mass="74928">MTQVYQAIAPVSADVSAAEPKGLDNSDLITIGVSGHINACWNKAKFAKQRVTERLLQCERQRRGEYDPDKAQEIAQSGGSDIYMMITDVKCNGAKSWIQDVLFQDDRGFSLVPSQEPSLPPEIKMSIVDLVQREAEAFLMEGQQMHPEAFRERMAEVHDQVLIRIREEAKECAERMSKVIQDQMDEGNYKRTMEDFIDDFVTYPTAILKGPTVRKKKRLQWGPNFTPIVVSDYFREVERVSPYDMFPSPNSSGVDDGFLIQRHRLDVKTLESFRGVPGYSDDDIDQVLARHGHTGYRYYDYGDQQRDNLEGKYHSRLHQDGLIEALEFWGPVMGDMLAQWGMKKVDPQKVYEINAWQIGSFTIKIVINPDPLGRRPYEIAAWRKIPGAFWNTALPEIMRDVQMMTNASARALANNMGIASGPQVDVSVDRLADGEELTQMFPWKIWQTTSDRTGGGQPAVRFFMPDMKAAELMGVYNQFAKQADEVTGIPNYIYGGGAGGSGAGRTASGLSMLMDNAAKGIKAAILSIDHVVSMVVSRFYVHNMMYNPDPYIKGDFRVISTGAMGLVHKEQIQVRRNEFLAATANPVDLQIVGPQGRAYLLRELAKGLQMDTDKLVPSQEVLKFRQGQIEQAMQSQIPGQQQLPAPAEAGPPGAPPPAPINTVQPQQEIA</sequence>
<gene>
    <name evidence="2" type="ORF">UFOVP1298_75</name>
</gene>
<feature type="compositionally biased region" description="Polar residues" evidence="1">
    <location>
        <begin position="661"/>
        <end position="670"/>
    </location>
</feature>
<feature type="compositionally biased region" description="Low complexity" evidence="1">
    <location>
        <begin position="638"/>
        <end position="651"/>
    </location>
</feature>
<name>A0A6J5RJV8_9CAUD</name>